<organism evidence="1 2">
    <name type="scientific">Ditylenchus destructor</name>
    <dbReference type="NCBI Taxonomy" id="166010"/>
    <lineage>
        <taxon>Eukaryota</taxon>
        <taxon>Metazoa</taxon>
        <taxon>Ecdysozoa</taxon>
        <taxon>Nematoda</taxon>
        <taxon>Chromadorea</taxon>
        <taxon>Rhabditida</taxon>
        <taxon>Tylenchina</taxon>
        <taxon>Tylenchomorpha</taxon>
        <taxon>Sphaerularioidea</taxon>
        <taxon>Anguinidae</taxon>
        <taxon>Anguininae</taxon>
        <taxon>Ditylenchus</taxon>
    </lineage>
</organism>
<evidence type="ECO:0000313" key="1">
    <source>
        <dbReference type="EMBL" id="KAI1698611.1"/>
    </source>
</evidence>
<evidence type="ECO:0000313" key="2">
    <source>
        <dbReference type="Proteomes" id="UP001201812"/>
    </source>
</evidence>
<accession>A0AAD4ML17</accession>
<reference evidence="1" key="1">
    <citation type="submission" date="2022-01" db="EMBL/GenBank/DDBJ databases">
        <title>Genome Sequence Resource for Two Populations of Ditylenchus destructor, the Migratory Endoparasitic Phytonematode.</title>
        <authorList>
            <person name="Zhang H."/>
            <person name="Lin R."/>
            <person name="Xie B."/>
        </authorList>
    </citation>
    <scope>NUCLEOTIDE SEQUENCE</scope>
    <source>
        <strain evidence="1">BazhouSP</strain>
    </source>
</reference>
<dbReference type="AlphaFoldDB" id="A0AAD4ML17"/>
<comment type="caution">
    <text evidence="1">The sequence shown here is derived from an EMBL/GenBank/DDBJ whole genome shotgun (WGS) entry which is preliminary data.</text>
</comment>
<dbReference type="Proteomes" id="UP001201812">
    <property type="component" value="Unassembled WGS sequence"/>
</dbReference>
<dbReference type="EMBL" id="JAKKPZ010000211">
    <property type="protein sequence ID" value="KAI1698611.1"/>
    <property type="molecule type" value="Genomic_DNA"/>
</dbReference>
<gene>
    <name evidence="1" type="ORF">DdX_17818</name>
</gene>
<proteinExistence type="predicted"/>
<keyword evidence="2" id="KW-1185">Reference proteome</keyword>
<protein>
    <submittedName>
        <fullName evidence="1">Uncharacterized protein</fullName>
    </submittedName>
</protein>
<sequence length="97" mass="10845">MCKKKDKYFVVNGEQDKSSLGHFVPRDRMVLWAEAGVTQMLIAPNRCIPLFGIANLCATFAPSVEFVAAVYGYLRLSSHGSDPGNYEHQGRYLEMTT</sequence>
<name>A0AAD4ML17_9BILA</name>